<dbReference type="GO" id="GO:0000976">
    <property type="term" value="F:transcription cis-regulatory region binding"/>
    <property type="evidence" value="ECO:0007669"/>
    <property type="project" value="TreeGrafter"/>
</dbReference>
<evidence type="ECO:0000256" key="8">
    <source>
        <dbReference type="ARBA" id="ARBA00022833"/>
    </source>
</evidence>
<keyword evidence="5 15" id="KW-0963">Cytoplasm</keyword>
<evidence type="ECO:0000256" key="3">
    <source>
        <dbReference type="ARBA" id="ARBA00011738"/>
    </source>
</evidence>
<feature type="binding site" evidence="13">
    <location>
        <position position="131"/>
    </location>
    <ligand>
        <name>Zn(2+)</name>
        <dbReference type="ChEBI" id="CHEBI:29105"/>
    </ligand>
</feature>
<dbReference type="EMBL" id="CP011971">
    <property type="protein sequence ID" value="AMN46807.1"/>
    <property type="molecule type" value="Genomic_DNA"/>
</dbReference>
<dbReference type="OrthoDB" id="8659436at2"/>
<keyword evidence="7 13" id="KW-0479">Metal-binding</keyword>
<dbReference type="SUPFAM" id="SSF46785">
    <property type="entry name" value="Winged helix' DNA-binding domain"/>
    <property type="match status" value="1"/>
</dbReference>
<proteinExistence type="inferred from homology"/>
<evidence type="ECO:0000256" key="1">
    <source>
        <dbReference type="ARBA" id="ARBA00004496"/>
    </source>
</evidence>
<evidence type="ECO:0000256" key="14">
    <source>
        <dbReference type="PIRSR" id="PIRSR602481-2"/>
    </source>
</evidence>
<gene>
    <name evidence="15" type="primary">fur</name>
    <name evidence="16" type="ORF">ACG33_06780</name>
</gene>
<accession>A0A127F8R7</accession>
<evidence type="ECO:0000256" key="12">
    <source>
        <dbReference type="ARBA" id="ARBA00023163"/>
    </source>
</evidence>
<feature type="binding site" evidence="14">
    <location>
        <position position="87"/>
    </location>
    <ligand>
        <name>Fe cation</name>
        <dbReference type="ChEBI" id="CHEBI:24875"/>
    </ligand>
</feature>
<dbReference type="FunFam" id="1.10.10.10:FF:000007">
    <property type="entry name" value="Ferric uptake regulation protein"/>
    <property type="match status" value="1"/>
</dbReference>
<evidence type="ECO:0000256" key="11">
    <source>
        <dbReference type="ARBA" id="ARBA00023125"/>
    </source>
</evidence>
<dbReference type="Gene3D" id="1.10.10.10">
    <property type="entry name" value="Winged helix-like DNA-binding domain superfamily/Winged helix DNA-binding domain"/>
    <property type="match status" value="1"/>
</dbReference>
<dbReference type="GO" id="GO:0045892">
    <property type="term" value="P:negative regulation of DNA-templated transcription"/>
    <property type="evidence" value="ECO:0007669"/>
    <property type="project" value="TreeGrafter"/>
</dbReference>
<dbReference type="RefSeq" id="WP_066922945.1">
    <property type="nucleotide sequence ID" value="NZ_CP011971.1"/>
</dbReference>
<comment type="similarity">
    <text evidence="2 15">Belongs to the Fur family.</text>
</comment>
<keyword evidence="10 15" id="KW-0805">Transcription regulation</keyword>
<evidence type="ECO:0000256" key="9">
    <source>
        <dbReference type="ARBA" id="ARBA00023004"/>
    </source>
</evidence>
<dbReference type="GO" id="GO:1900705">
    <property type="term" value="P:negative regulation of siderophore biosynthetic process"/>
    <property type="evidence" value="ECO:0007669"/>
    <property type="project" value="TreeGrafter"/>
</dbReference>
<comment type="cofactor">
    <cofactor evidence="14">
        <name>Mn(2+)</name>
        <dbReference type="ChEBI" id="CHEBI:29035"/>
    </cofactor>
    <cofactor evidence="14">
        <name>Fe(2+)</name>
        <dbReference type="ChEBI" id="CHEBI:29033"/>
    </cofactor>
    <text evidence="14">Binds 1 Mn(2+) or Fe(2+) ion per subunit.</text>
</comment>
<keyword evidence="6 15" id="KW-0678">Repressor</keyword>
<dbReference type="GO" id="GO:0003700">
    <property type="term" value="F:DNA-binding transcription factor activity"/>
    <property type="evidence" value="ECO:0007669"/>
    <property type="project" value="UniProtKB-UniRule"/>
</dbReference>
<dbReference type="STRING" id="465721.ACG33_06780"/>
<dbReference type="CDD" id="cd07153">
    <property type="entry name" value="Fur_like"/>
    <property type="match status" value="1"/>
</dbReference>
<comment type="subcellular location">
    <subcellularLocation>
        <location evidence="1 15">Cytoplasm</location>
    </subcellularLocation>
</comment>
<dbReference type="Pfam" id="PF01475">
    <property type="entry name" value="FUR"/>
    <property type="match status" value="1"/>
</dbReference>
<evidence type="ECO:0000256" key="5">
    <source>
        <dbReference type="ARBA" id="ARBA00022490"/>
    </source>
</evidence>
<dbReference type="KEGG" id="sdf:ACG33_06780"/>
<evidence type="ECO:0000256" key="15">
    <source>
        <dbReference type="RuleBase" id="RU364037"/>
    </source>
</evidence>
<dbReference type="GO" id="GO:0005829">
    <property type="term" value="C:cytosol"/>
    <property type="evidence" value="ECO:0007669"/>
    <property type="project" value="TreeGrafter"/>
</dbReference>
<keyword evidence="12 15" id="KW-0804">Transcription</keyword>
<keyword evidence="17" id="KW-1185">Reference proteome</keyword>
<dbReference type="InterPro" id="IPR036390">
    <property type="entry name" value="WH_DNA-bd_sf"/>
</dbReference>
<name>A0A127F8R7_STEDE</name>
<comment type="subunit">
    <text evidence="3 15">Homodimer.</text>
</comment>
<dbReference type="InterPro" id="IPR002481">
    <property type="entry name" value="FUR"/>
</dbReference>
<evidence type="ECO:0000256" key="7">
    <source>
        <dbReference type="ARBA" id="ARBA00022723"/>
    </source>
</evidence>
<organism evidence="16 17">
    <name type="scientific">Steroidobacter denitrificans</name>
    <dbReference type="NCBI Taxonomy" id="465721"/>
    <lineage>
        <taxon>Bacteria</taxon>
        <taxon>Pseudomonadati</taxon>
        <taxon>Pseudomonadota</taxon>
        <taxon>Gammaproteobacteria</taxon>
        <taxon>Steroidobacterales</taxon>
        <taxon>Steroidobacteraceae</taxon>
        <taxon>Steroidobacter</taxon>
    </lineage>
</organism>
<dbReference type="Gene3D" id="3.30.1490.190">
    <property type="match status" value="1"/>
</dbReference>
<evidence type="ECO:0000256" key="2">
    <source>
        <dbReference type="ARBA" id="ARBA00007957"/>
    </source>
</evidence>
<sequence length="145" mass="16555">MESSDLRKAGLKVTLPRVKILEILGSATPRHMSAEDIYKRLLESNEDIGLATVYRVLTQFESVELVTRHHFEGATAVFELNLGEHHDHIVCLDCGKVEEFMDAGIEDRQQAIAERLQFEIKDHSLILYGHCKRENCPNRPAKSER</sequence>
<feature type="binding site" evidence="13">
    <location>
        <position position="94"/>
    </location>
    <ligand>
        <name>Zn(2+)</name>
        <dbReference type="ChEBI" id="CHEBI:29105"/>
    </ligand>
</feature>
<feature type="binding site" evidence="14">
    <location>
        <position position="85"/>
    </location>
    <ligand>
        <name>Fe cation</name>
        <dbReference type="ChEBI" id="CHEBI:24875"/>
    </ligand>
</feature>
<keyword evidence="8 13" id="KW-0862">Zinc</keyword>
<keyword evidence="9 14" id="KW-0408">Iron</keyword>
<evidence type="ECO:0000313" key="17">
    <source>
        <dbReference type="Proteomes" id="UP000070250"/>
    </source>
</evidence>
<evidence type="ECO:0000313" key="16">
    <source>
        <dbReference type="EMBL" id="AMN46807.1"/>
    </source>
</evidence>
<dbReference type="PANTHER" id="PTHR33202:SF2">
    <property type="entry name" value="FERRIC UPTAKE REGULATION PROTEIN"/>
    <property type="match status" value="1"/>
</dbReference>
<feature type="binding site" evidence="14">
    <location>
        <position position="106"/>
    </location>
    <ligand>
        <name>Fe cation</name>
        <dbReference type="ChEBI" id="CHEBI:24875"/>
    </ligand>
</feature>
<dbReference type="InterPro" id="IPR043135">
    <property type="entry name" value="Fur_C"/>
</dbReference>
<feature type="binding site" evidence="14">
    <location>
        <position position="123"/>
    </location>
    <ligand>
        <name>Fe cation</name>
        <dbReference type="ChEBI" id="CHEBI:24875"/>
    </ligand>
</feature>
<evidence type="ECO:0000256" key="10">
    <source>
        <dbReference type="ARBA" id="ARBA00023015"/>
    </source>
</evidence>
<evidence type="ECO:0000256" key="6">
    <source>
        <dbReference type="ARBA" id="ARBA00022491"/>
    </source>
</evidence>
<dbReference type="AlphaFoldDB" id="A0A127F8R7"/>
<reference evidence="16 17" key="1">
    <citation type="submission" date="2015-06" db="EMBL/GenBank/DDBJ databases">
        <title>A Comprehensive Approach to Explore the Metabolic and Phylogenetic Diversity of Bacterial Steroid Degradation in the Environment: Testosterone as an Example.</title>
        <authorList>
            <person name="Yang F.-C."/>
            <person name="Chen Y.-L."/>
            <person name="Yu C.-P."/>
            <person name="Tang S.-L."/>
            <person name="Wang P.-H."/>
            <person name="Ismail W."/>
            <person name="Wang C.-H."/>
            <person name="Yang C.-Y."/>
            <person name="Chiang Y.-R."/>
        </authorList>
    </citation>
    <scope>NUCLEOTIDE SEQUENCE [LARGE SCALE GENOMIC DNA]</scope>
    <source>
        <strain evidence="16 17">DSM 18526</strain>
    </source>
</reference>
<dbReference type="PANTHER" id="PTHR33202">
    <property type="entry name" value="ZINC UPTAKE REGULATION PROTEIN"/>
    <property type="match status" value="1"/>
</dbReference>
<comment type="cofactor">
    <cofactor evidence="13">
        <name>Zn(2+)</name>
        <dbReference type="ChEBI" id="CHEBI:29105"/>
    </cofactor>
    <text evidence="13">Binds 1 zinc ion per subunit.</text>
</comment>
<feature type="binding site" evidence="13">
    <location>
        <position position="136"/>
    </location>
    <ligand>
        <name>Zn(2+)</name>
        <dbReference type="ChEBI" id="CHEBI:29105"/>
    </ligand>
</feature>
<dbReference type="PATRIC" id="fig|465721.4.peg.1445"/>
<dbReference type="NCBIfam" id="NF006999">
    <property type="entry name" value="PRK09462.1"/>
    <property type="match status" value="1"/>
</dbReference>
<evidence type="ECO:0000256" key="13">
    <source>
        <dbReference type="PIRSR" id="PIRSR602481-1"/>
    </source>
</evidence>
<protein>
    <recommendedName>
        <fullName evidence="4 15">Ferric uptake regulation protein</fullName>
    </recommendedName>
</protein>
<feature type="binding site" evidence="13">
    <location>
        <position position="91"/>
    </location>
    <ligand>
        <name>Zn(2+)</name>
        <dbReference type="ChEBI" id="CHEBI:29105"/>
    </ligand>
</feature>
<dbReference type="FunFam" id="3.30.1490.190:FF:000001">
    <property type="entry name" value="Ferric uptake regulation protein"/>
    <property type="match status" value="1"/>
</dbReference>
<dbReference type="Proteomes" id="UP000070250">
    <property type="component" value="Chromosome"/>
</dbReference>
<evidence type="ECO:0000256" key="4">
    <source>
        <dbReference type="ARBA" id="ARBA00020910"/>
    </source>
</evidence>
<dbReference type="InterPro" id="IPR036388">
    <property type="entry name" value="WH-like_DNA-bd_sf"/>
</dbReference>
<dbReference type="GO" id="GO:0008270">
    <property type="term" value="F:zinc ion binding"/>
    <property type="evidence" value="ECO:0007669"/>
    <property type="project" value="TreeGrafter"/>
</dbReference>
<keyword evidence="11 15" id="KW-0238">DNA-binding</keyword>